<evidence type="ECO:0000256" key="1">
    <source>
        <dbReference type="SAM" id="Coils"/>
    </source>
</evidence>
<evidence type="ECO:0000313" key="3">
    <source>
        <dbReference type="EMBL" id="KAH0573500.1"/>
    </source>
</evidence>
<dbReference type="EMBL" id="AUWU02000004">
    <property type="protein sequence ID" value="KAH0573500.1"/>
    <property type="molecule type" value="Genomic_DNA"/>
</dbReference>
<proteinExistence type="predicted"/>
<protein>
    <submittedName>
        <fullName evidence="2">Uncharacterized protein</fullName>
    </submittedName>
</protein>
<organism evidence="2">
    <name type="scientific">Spironucleus salmonicida</name>
    <dbReference type="NCBI Taxonomy" id="348837"/>
    <lineage>
        <taxon>Eukaryota</taxon>
        <taxon>Metamonada</taxon>
        <taxon>Diplomonadida</taxon>
        <taxon>Hexamitidae</taxon>
        <taxon>Hexamitinae</taxon>
        <taxon>Spironucleus</taxon>
    </lineage>
</organism>
<dbReference type="EMBL" id="KI546083">
    <property type="protein sequence ID" value="EST46171.1"/>
    <property type="molecule type" value="Genomic_DNA"/>
</dbReference>
<name>V6LR62_9EUKA</name>
<feature type="coiled-coil region" evidence="1">
    <location>
        <begin position="186"/>
        <end position="213"/>
    </location>
</feature>
<sequence length="304" mass="35932">MEEILLSNQVIQLKCQHQDLLKNYQTQLTINERQRIELEQTNQRYLQQMILFEQTFAHDLELSTADKMDLVKSEIDILIEQKLQCYRQKAQQYCNQFKELCRNQEQSRIEQWNMLLQTQQVEKNTIFTQVEEIVLLDHSFQVQQIFVDQITISTQASDDLALILQTTVSQQELQLNESHKQYTESLVQSELVIAQLNQQIQELQIQKDQQLTIQQTQIQDLTNREMQLTKQLQSSVLTHQQETQLMLVQFQYLIAQKDIEIQSIQLGCTIHQQDMSLQQLIETSIENIEAGKYDEAQFQISKII</sequence>
<evidence type="ECO:0000313" key="4">
    <source>
        <dbReference type="Proteomes" id="UP000018208"/>
    </source>
</evidence>
<dbReference type="VEuPathDB" id="GiardiaDB:SS50377_23434"/>
<keyword evidence="4" id="KW-1185">Reference proteome</keyword>
<keyword evidence="1" id="KW-0175">Coiled coil</keyword>
<gene>
    <name evidence="2" type="ORF">SS50377_13764</name>
    <name evidence="3" type="ORF">SS50377_23434</name>
</gene>
<reference evidence="3" key="2">
    <citation type="submission" date="2020-12" db="EMBL/GenBank/DDBJ databases">
        <title>New Spironucleus salmonicida genome in near-complete chromosomes.</title>
        <authorList>
            <person name="Xu F."/>
            <person name="Kurt Z."/>
            <person name="Jimenez-Gonzalez A."/>
            <person name="Astvaldsson A."/>
            <person name="Andersson J.O."/>
            <person name="Svard S.G."/>
        </authorList>
    </citation>
    <scope>NUCLEOTIDE SEQUENCE</scope>
    <source>
        <strain evidence="3">ATCC 50377</strain>
    </source>
</reference>
<accession>V6LR62</accession>
<evidence type="ECO:0000313" key="2">
    <source>
        <dbReference type="EMBL" id="EST46171.1"/>
    </source>
</evidence>
<reference evidence="2 3" key="1">
    <citation type="journal article" date="2014" name="PLoS Genet.">
        <title>The Genome of Spironucleus salmonicida Highlights a Fish Pathogen Adapted to Fluctuating Environments.</title>
        <authorList>
            <person name="Xu F."/>
            <person name="Jerlstrom-Hultqvist J."/>
            <person name="Einarsson E."/>
            <person name="Astvaldsson A."/>
            <person name="Svard S.G."/>
            <person name="Andersson J.O."/>
        </authorList>
    </citation>
    <scope>NUCLEOTIDE SEQUENCE</scope>
    <source>
        <strain evidence="3">ATCC 50377</strain>
    </source>
</reference>
<dbReference type="Proteomes" id="UP000018208">
    <property type="component" value="Unassembled WGS sequence"/>
</dbReference>
<dbReference type="AlphaFoldDB" id="V6LR62"/>